<gene>
    <name evidence="1" type="ORF">K649_07910</name>
</gene>
<dbReference type="Proteomes" id="UP000013026">
    <property type="component" value="Chromosome"/>
</dbReference>
<dbReference type="KEGG" id="mre:K649_07910"/>
<protein>
    <submittedName>
        <fullName evidence="1">Uncharacterized protein</fullName>
    </submittedName>
</protein>
<evidence type="ECO:0000313" key="2">
    <source>
        <dbReference type="Proteomes" id="UP000013026"/>
    </source>
</evidence>
<dbReference type="AlphaFoldDB" id="M9X6H5"/>
<dbReference type="EMBL" id="CP005385">
    <property type="protein sequence ID" value="AGK04877.1"/>
    <property type="molecule type" value="Genomic_DNA"/>
</dbReference>
<accession>M9X6H5</accession>
<evidence type="ECO:0000313" key="1">
    <source>
        <dbReference type="EMBL" id="AGK04877.1"/>
    </source>
</evidence>
<organism evidence="1 2">
    <name type="scientific">Meiothermus ruber (strain ATCC 35948 / DSM 1279 / VKM B-1258 / 21)</name>
    <name type="common">Thermus ruber</name>
    <dbReference type="NCBI Taxonomy" id="504728"/>
    <lineage>
        <taxon>Bacteria</taxon>
        <taxon>Thermotogati</taxon>
        <taxon>Deinococcota</taxon>
        <taxon>Deinococci</taxon>
        <taxon>Thermales</taxon>
        <taxon>Thermaceae</taxon>
        <taxon>Meiothermus</taxon>
    </lineage>
</organism>
<sequence>MIQFQLRTIRSSANNLLGFHLVFNIEQNLLSNKRAGAFINHYPAVFVIGIRCGIISSARRQQQN</sequence>
<name>M9X6H5_MEIRD</name>
<proteinExistence type="predicted"/>
<reference evidence="1 2" key="1">
    <citation type="submission" date="2013-04" db="EMBL/GenBank/DDBJ databases">
        <authorList>
            <person name="Chin J."/>
            <person name="Alexander D.H."/>
            <person name="Marks P."/>
            <person name="Korlach J."/>
            <person name="Clum A."/>
            <person name="Copeland A."/>
        </authorList>
    </citation>
    <scope>NUCLEOTIDE SEQUENCE [LARGE SCALE GENOMIC DNA]</scope>
    <source>
        <strain evidence="2">ATCC 35948 / DSM 1279 / VKM B-1258 / 21</strain>
    </source>
</reference>
<dbReference type="PATRIC" id="fig|504728.9.peg.1631"/>